<comment type="caution">
    <text evidence="8">The sequence shown here is derived from an EMBL/GenBank/DDBJ whole genome shotgun (WGS) entry which is preliminary data.</text>
</comment>
<dbReference type="GO" id="GO:0003677">
    <property type="term" value="F:DNA binding"/>
    <property type="evidence" value="ECO:0007669"/>
    <property type="project" value="UniProtKB-KW"/>
</dbReference>
<feature type="region of interest" description="Disordered" evidence="7">
    <location>
        <begin position="160"/>
        <end position="210"/>
    </location>
</feature>
<dbReference type="Pfam" id="PF02045">
    <property type="entry name" value="CBFB_NFYA"/>
    <property type="match status" value="1"/>
</dbReference>
<dbReference type="PRINTS" id="PR00616">
    <property type="entry name" value="CCAATSUBUNTB"/>
</dbReference>
<organism evidence="8 9">
    <name type="scientific">Trapa incisa</name>
    <dbReference type="NCBI Taxonomy" id="236973"/>
    <lineage>
        <taxon>Eukaryota</taxon>
        <taxon>Viridiplantae</taxon>
        <taxon>Streptophyta</taxon>
        <taxon>Embryophyta</taxon>
        <taxon>Tracheophyta</taxon>
        <taxon>Spermatophyta</taxon>
        <taxon>Magnoliopsida</taxon>
        <taxon>eudicotyledons</taxon>
        <taxon>Gunneridae</taxon>
        <taxon>Pentapetalae</taxon>
        <taxon>rosids</taxon>
        <taxon>malvids</taxon>
        <taxon>Myrtales</taxon>
        <taxon>Lythraceae</taxon>
        <taxon>Trapa</taxon>
    </lineage>
</organism>
<evidence type="ECO:0000256" key="7">
    <source>
        <dbReference type="SAM" id="MobiDB-lite"/>
    </source>
</evidence>
<proteinExistence type="inferred from homology"/>
<evidence type="ECO:0000256" key="2">
    <source>
        <dbReference type="ARBA" id="ARBA00023015"/>
    </source>
</evidence>
<dbReference type="Proteomes" id="UP001345219">
    <property type="component" value="Chromosome 14"/>
</dbReference>
<evidence type="ECO:0000256" key="4">
    <source>
        <dbReference type="ARBA" id="ARBA00023163"/>
    </source>
</evidence>
<dbReference type="GO" id="GO:0005634">
    <property type="term" value="C:nucleus"/>
    <property type="evidence" value="ECO:0007669"/>
    <property type="project" value="UniProtKB-SubCell"/>
</dbReference>
<keyword evidence="9" id="KW-1185">Reference proteome</keyword>
<keyword evidence="5 6" id="KW-0539">Nucleus</keyword>
<feature type="compositionally biased region" description="Basic and acidic residues" evidence="7">
    <location>
        <begin position="189"/>
        <end position="200"/>
    </location>
</feature>
<dbReference type="SMART" id="SM00521">
    <property type="entry name" value="CBF"/>
    <property type="match status" value="1"/>
</dbReference>
<accession>A0AAN7QT61</accession>
<comment type="function">
    <text evidence="6">Component of the sequence-specific heterotrimeric transcription factor (NF-Y) which specifically recognizes a 5'-CCAAT-3' box motif found in the promoters of its target genes.</text>
</comment>
<comment type="subcellular location">
    <subcellularLocation>
        <location evidence="1 6">Nucleus</location>
    </subcellularLocation>
</comment>
<keyword evidence="2 6" id="KW-0805">Transcription regulation</keyword>
<reference evidence="8 9" key="1">
    <citation type="journal article" date="2023" name="Hortic Res">
        <title>Pangenome of water caltrop reveals structural variations and asymmetric subgenome divergence after allopolyploidization.</title>
        <authorList>
            <person name="Zhang X."/>
            <person name="Chen Y."/>
            <person name="Wang L."/>
            <person name="Yuan Y."/>
            <person name="Fang M."/>
            <person name="Shi L."/>
            <person name="Lu R."/>
            <person name="Comes H.P."/>
            <person name="Ma Y."/>
            <person name="Chen Y."/>
            <person name="Huang G."/>
            <person name="Zhou Y."/>
            <person name="Zheng Z."/>
            <person name="Qiu Y."/>
        </authorList>
    </citation>
    <scope>NUCLEOTIDE SEQUENCE [LARGE SCALE GENOMIC DNA]</scope>
    <source>
        <tissue evidence="8">Roots</tissue>
    </source>
</reference>
<evidence type="ECO:0000256" key="6">
    <source>
        <dbReference type="RuleBase" id="RU367155"/>
    </source>
</evidence>
<name>A0AAN7QT61_9MYRT</name>
<evidence type="ECO:0000256" key="3">
    <source>
        <dbReference type="ARBA" id="ARBA00023125"/>
    </source>
</evidence>
<protein>
    <recommendedName>
        <fullName evidence="6">Nuclear transcription factor Y subunit</fullName>
    </recommendedName>
</protein>
<dbReference type="PANTHER" id="PTHR12632">
    <property type="entry name" value="TRANSCRIPTION FACTOR NF-Y ALPHA-RELATED"/>
    <property type="match status" value="1"/>
</dbReference>
<evidence type="ECO:0000313" key="9">
    <source>
        <dbReference type="Proteomes" id="UP001345219"/>
    </source>
</evidence>
<sequence>MQMIYFRNESGIQDDNPNNGHSSTTPSGPWWTGYGPHQPLDHHHHHHHHQVGSVHEFTILTGDYKNLMPEQISKLGFPQPAEICAKHQITDPRYGVLPAYSGPHFPGGVMLPLKSSASEGLVIYVNPKQYLAIIRRRESRAKAMQNNRLPKIRKPYMHESRHLHAKRRPRGCGGRFLNTKTCSSTGEAGGEKKSSYEHHSSSSQSSEVLQAEKRTLNLSRPGDRAANNSYLQPFHFSWMSDGKF</sequence>
<dbReference type="AlphaFoldDB" id="A0AAN7QT61"/>
<dbReference type="PROSITE" id="PS51152">
    <property type="entry name" value="NFYA_HAP2_2"/>
    <property type="match status" value="1"/>
</dbReference>
<gene>
    <name evidence="8" type="ORF">SAY87_017699</name>
</gene>
<feature type="region of interest" description="Disordered" evidence="7">
    <location>
        <begin position="7"/>
        <end position="36"/>
    </location>
</feature>
<dbReference type="Gene3D" id="6.10.250.2430">
    <property type="match status" value="1"/>
</dbReference>
<comment type="similarity">
    <text evidence="6">Belongs to the NFYA/HAP2 subunit family.</text>
</comment>
<comment type="subunit">
    <text evidence="6">Heterotrimer.</text>
</comment>
<evidence type="ECO:0000313" key="8">
    <source>
        <dbReference type="EMBL" id="KAK4777512.1"/>
    </source>
</evidence>
<keyword evidence="3 6" id="KW-0238">DNA-binding</keyword>
<dbReference type="InterPro" id="IPR001289">
    <property type="entry name" value="NFYA"/>
</dbReference>
<dbReference type="GO" id="GO:0003700">
    <property type="term" value="F:DNA-binding transcription factor activity"/>
    <property type="evidence" value="ECO:0007669"/>
    <property type="project" value="UniProtKB-UniRule"/>
</dbReference>
<dbReference type="EMBL" id="JAXIOK010000002">
    <property type="protein sequence ID" value="KAK4777512.1"/>
    <property type="molecule type" value="Genomic_DNA"/>
</dbReference>
<feature type="compositionally biased region" description="Polar residues" evidence="7">
    <location>
        <begin position="10"/>
        <end position="27"/>
    </location>
</feature>
<evidence type="ECO:0000256" key="5">
    <source>
        <dbReference type="ARBA" id="ARBA00023242"/>
    </source>
</evidence>
<evidence type="ECO:0000256" key="1">
    <source>
        <dbReference type="ARBA" id="ARBA00004123"/>
    </source>
</evidence>
<keyword evidence="4 6" id="KW-0804">Transcription</keyword>